<feature type="compositionally biased region" description="Basic and acidic residues" evidence="8">
    <location>
        <begin position="90"/>
        <end position="102"/>
    </location>
</feature>
<dbReference type="GO" id="GO:0002181">
    <property type="term" value="P:cytoplasmic translation"/>
    <property type="evidence" value="ECO:0007669"/>
    <property type="project" value="TreeGrafter"/>
</dbReference>
<feature type="compositionally biased region" description="Low complexity" evidence="8">
    <location>
        <begin position="72"/>
        <end position="89"/>
    </location>
</feature>
<dbReference type="GO" id="GO:0003735">
    <property type="term" value="F:structural constituent of ribosome"/>
    <property type="evidence" value="ECO:0007669"/>
    <property type="project" value="InterPro"/>
</dbReference>
<dbReference type="eggNOG" id="KOG1762">
    <property type="taxonomic scope" value="Eukaryota"/>
</dbReference>
<evidence type="ECO:0000256" key="1">
    <source>
        <dbReference type="ARBA" id="ARBA00003362"/>
    </source>
</evidence>
<evidence type="ECO:0000256" key="8">
    <source>
        <dbReference type="SAM" id="MobiDB-lite"/>
    </source>
</evidence>
<evidence type="ECO:0000313" key="10">
    <source>
        <dbReference type="Proteomes" id="UP000052978"/>
    </source>
</evidence>
<comment type="subunit">
    <text evidence="5">Heterodimer with RPLP2 at the lateral ribosomal stalk of the large ribosomal subunit.</text>
</comment>
<evidence type="ECO:0000256" key="3">
    <source>
        <dbReference type="ARBA" id="ARBA00022980"/>
    </source>
</evidence>
<sequence>MAGSTHPAPTHTSSDLILQNNEVMVTDDKISALIKVAGVKVEPFWSSLFAKTLSNVNIKSLIWNVGAGRPAPVAGAVPANGPAPSTAAPAEEKKVEAKKEESLESDDDTGLGLFD</sequence>
<gene>
    <name evidence="9" type="ORF">D623_10035388</name>
</gene>
<name>S7P5H6_MYOBR</name>
<dbReference type="PANTHER" id="PTHR45696:SF32">
    <property type="entry name" value="LARGE RIBOSOMAL SUBUNIT PROTEIN P1"/>
    <property type="match status" value="1"/>
</dbReference>
<comment type="function">
    <text evidence="1">Plays an important role in the elongation step of protein synthesis.</text>
</comment>
<dbReference type="EMBL" id="KE161800">
    <property type="protein sequence ID" value="EPQ05468.1"/>
    <property type="molecule type" value="Genomic_DNA"/>
</dbReference>
<comment type="similarity">
    <text evidence="2">Belongs to the eukaryotic ribosomal protein P1/P2 family.</text>
</comment>
<dbReference type="GO" id="GO:0043021">
    <property type="term" value="F:ribonucleoprotein complex binding"/>
    <property type="evidence" value="ECO:0007669"/>
    <property type="project" value="TreeGrafter"/>
</dbReference>
<accession>S7P5H6</accession>
<dbReference type="HAMAP" id="MF_01478">
    <property type="entry name" value="Ribosomal_L12_arch"/>
    <property type="match status" value="1"/>
</dbReference>
<dbReference type="FunFam" id="1.10.10.1410:FF:000001">
    <property type="entry name" value="60S acidic ribosomal protein P1"/>
    <property type="match status" value="1"/>
</dbReference>
<proteinExistence type="inferred from homology"/>
<evidence type="ECO:0000256" key="7">
    <source>
        <dbReference type="ARBA" id="ARBA00042918"/>
    </source>
</evidence>
<evidence type="ECO:0000256" key="2">
    <source>
        <dbReference type="ARBA" id="ARBA00005436"/>
    </source>
</evidence>
<dbReference type="PANTHER" id="PTHR45696">
    <property type="entry name" value="60S ACIDIC RIBOSOMAL PROTEIN P1"/>
    <property type="match status" value="1"/>
</dbReference>
<dbReference type="Gene3D" id="1.10.10.1410">
    <property type="match status" value="1"/>
</dbReference>
<dbReference type="Pfam" id="PF00428">
    <property type="entry name" value="Ribosomal_60s"/>
    <property type="match status" value="1"/>
</dbReference>
<evidence type="ECO:0000313" key="9">
    <source>
        <dbReference type="EMBL" id="EPQ05468.1"/>
    </source>
</evidence>
<dbReference type="CDD" id="cd05831">
    <property type="entry name" value="Ribosomal_P1"/>
    <property type="match status" value="1"/>
</dbReference>
<evidence type="ECO:0000256" key="5">
    <source>
        <dbReference type="ARBA" id="ARBA00038554"/>
    </source>
</evidence>
<evidence type="ECO:0000256" key="6">
    <source>
        <dbReference type="ARBA" id="ARBA00041116"/>
    </source>
</evidence>
<dbReference type="InterPro" id="IPR038716">
    <property type="entry name" value="P1/P2_N_sf"/>
</dbReference>
<feature type="region of interest" description="Disordered" evidence="8">
    <location>
        <begin position="72"/>
        <end position="115"/>
    </location>
</feature>
<keyword evidence="4" id="KW-0687">Ribonucleoprotein</keyword>
<dbReference type="Proteomes" id="UP000052978">
    <property type="component" value="Unassembled WGS sequence"/>
</dbReference>
<keyword evidence="10" id="KW-1185">Reference proteome</keyword>
<dbReference type="GO" id="GO:0006414">
    <property type="term" value="P:translational elongation"/>
    <property type="evidence" value="ECO:0007669"/>
    <property type="project" value="InterPro"/>
</dbReference>
<protein>
    <recommendedName>
        <fullName evidence="6">Large ribosomal subunit protein P1</fullName>
    </recommendedName>
    <alternativeName>
        <fullName evidence="7">60S acidic ribosomal protein P1</fullName>
    </alternativeName>
</protein>
<dbReference type="InterPro" id="IPR027534">
    <property type="entry name" value="Ribosomal_P1/P2"/>
</dbReference>
<reference evidence="9 10" key="1">
    <citation type="journal article" date="2013" name="Nat. Commun.">
        <title>Genome analysis reveals insights into physiology and longevity of the Brandt's bat Myotis brandtii.</title>
        <authorList>
            <person name="Seim I."/>
            <person name="Fang X."/>
            <person name="Xiong Z."/>
            <person name="Lobanov A.V."/>
            <person name="Huang Z."/>
            <person name="Ma S."/>
            <person name="Feng Y."/>
            <person name="Turanov A.A."/>
            <person name="Zhu Y."/>
            <person name="Lenz T.L."/>
            <person name="Gerashchenko M.V."/>
            <person name="Fan D."/>
            <person name="Hee Yim S."/>
            <person name="Yao X."/>
            <person name="Jordan D."/>
            <person name="Xiong Y."/>
            <person name="Ma Y."/>
            <person name="Lyapunov A.N."/>
            <person name="Chen G."/>
            <person name="Kulakova O.I."/>
            <person name="Sun Y."/>
            <person name="Lee S.G."/>
            <person name="Bronson R.T."/>
            <person name="Moskalev A.A."/>
            <person name="Sunyaev S.R."/>
            <person name="Zhang G."/>
            <person name="Krogh A."/>
            <person name="Wang J."/>
            <person name="Gladyshev V.N."/>
        </authorList>
    </citation>
    <scope>NUCLEOTIDE SEQUENCE [LARGE SCALE GENOMIC DNA]</scope>
</reference>
<dbReference type="GO" id="GO:0022625">
    <property type="term" value="C:cytosolic large ribosomal subunit"/>
    <property type="evidence" value="ECO:0007669"/>
    <property type="project" value="TreeGrafter"/>
</dbReference>
<keyword evidence="3 9" id="KW-0689">Ribosomal protein</keyword>
<organism evidence="9 10">
    <name type="scientific">Myotis brandtii</name>
    <name type="common">Brandt's bat</name>
    <dbReference type="NCBI Taxonomy" id="109478"/>
    <lineage>
        <taxon>Eukaryota</taxon>
        <taxon>Metazoa</taxon>
        <taxon>Chordata</taxon>
        <taxon>Craniata</taxon>
        <taxon>Vertebrata</taxon>
        <taxon>Euteleostomi</taxon>
        <taxon>Mammalia</taxon>
        <taxon>Eutheria</taxon>
        <taxon>Laurasiatheria</taxon>
        <taxon>Chiroptera</taxon>
        <taxon>Yangochiroptera</taxon>
        <taxon>Vespertilionidae</taxon>
        <taxon>Myotis</taxon>
    </lineage>
</organism>
<evidence type="ECO:0000256" key="4">
    <source>
        <dbReference type="ARBA" id="ARBA00023274"/>
    </source>
</evidence>
<dbReference type="AlphaFoldDB" id="S7P5H6"/>
<dbReference type="GO" id="GO:0030295">
    <property type="term" value="F:protein kinase activator activity"/>
    <property type="evidence" value="ECO:0007669"/>
    <property type="project" value="TreeGrafter"/>
</dbReference>